<name>A0A6D2ILX2_9BRAS</name>
<dbReference type="InterPro" id="IPR011333">
    <property type="entry name" value="SKP1/BTB/POZ_sf"/>
</dbReference>
<dbReference type="PANTHER" id="PTHR47274:SF6">
    <property type="entry name" value="GENOME ASSEMBLY, CHROMOSOME: A04"/>
    <property type="match status" value="1"/>
</dbReference>
<dbReference type="CDD" id="cd18186">
    <property type="entry name" value="BTB_POZ_ZBTB_KLHL-like"/>
    <property type="match status" value="1"/>
</dbReference>
<comment type="pathway">
    <text evidence="2">Protein modification; protein ubiquitination.</text>
</comment>
<dbReference type="UniPathway" id="UPA00143"/>
<dbReference type="GO" id="GO:0016567">
    <property type="term" value="P:protein ubiquitination"/>
    <property type="evidence" value="ECO:0007669"/>
    <property type="project" value="UniProtKB-UniPathway"/>
</dbReference>
<evidence type="ECO:0000313" key="4">
    <source>
        <dbReference type="EMBL" id="CAA7028886.1"/>
    </source>
</evidence>
<sequence length="231" mass="26580">MATQSPEIRNLLAHDSMVDEVDNKMDFFGGLMNAFMEQRHVDVWLKAGDETDAIPAHKLILVARSRIFKYMLESDDCKGPSKDTITLSEMTRDELETFLEYMYNGWLVDTTLAKHVHGLYAAADKYEVPYLQDICRNKLIASLDPSNAFDVLDLAKTHSDRILEDEVYKFFTSQLDEISMSSKFESFVEYNPALTVRMIRGYVNKVQTEEAFETVIQHFKHRNSCPSEVPT</sequence>
<evidence type="ECO:0000259" key="3">
    <source>
        <dbReference type="PROSITE" id="PS50097"/>
    </source>
</evidence>
<feature type="domain" description="BTB" evidence="3">
    <location>
        <begin position="41"/>
        <end position="105"/>
    </location>
</feature>
<dbReference type="Proteomes" id="UP000467841">
    <property type="component" value="Unassembled WGS sequence"/>
</dbReference>
<dbReference type="EMBL" id="CACVBM020001074">
    <property type="protein sequence ID" value="CAA7028886.1"/>
    <property type="molecule type" value="Genomic_DNA"/>
</dbReference>
<evidence type="ECO:0000256" key="1">
    <source>
        <dbReference type="ARBA" id="ARBA00002668"/>
    </source>
</evidence>
<keyword evidence="5" id="KW-1185">Reference proteome</keyword>
<dbReference type="PANTHER" id="PTHR47274">
    <property type="entry name" value="BTB/POZ DOMAIN CONTAINING PROTEIN, EXPRESSED-RELATED"/>
    <property type="match status" value="1"/>
</dbReference>
<dbReference type="Gene3D" id="3.30.710.10">
    <property type="entry name" value="Potassium Channel Kv1.1, Chain A"/>
    <property type="match status" value="1"/>
</dbReference>
<comment type="caution">
    <text evidence="4">The sequence shown here is derived from an EMBL/GenBank/DDBJ whole genome shotgun (WGS) entry which is preliminary data.</text>
</comment>
<dbReference type="PROSITE" id="PS50097">
    <property type="entry name" value="BTB"/>
    <property type="match status" value="1"/>
</dbReference>
<comment type="function">
    <text evidence="1">May act as a substrate-specific adapter of an E3 ubiquitin-protein ligase complex (CUL3-RBX1-BTB) which mediates the ubiquitination and subsequent proteasomal degradation of target proteins.</text>
</comment>
<dbReference type="InterPro" id="IPR000210">
    <property type="entry name" value="BTB/POZ_dom"/>
</dbReference>
<dbReference type="Pfam" id="PF00651">
    <property type="entry name" value="BTB"/>
    <property type="match status" value="1"/>
</dbReference>
<dbReference type="Gene3D" id="1.25.40.420">
    <property type="match status" value="1"/>
</dbReference>
<dbReference type="AlphaFoldDB" id="A0A6D2ILX2"/>
<proteinExistence type="predicted"/>
<reference evidence="4" key="1">
    <citation type="submission" date="2020-01" db="EMBL/GenBank/DDBJ databases">
        <authorList>
            <person name="Mishra B."/>
        </authorList>
    </citation>
    <scope>NUCLEOTIDE SEQUENCE [LARGE SCALE GENOMIC DNA]</scope>
</reference>
<organism evidence="4 5">
    <name type="scientific">Microthlaspi erraticum</name>
    <dbReference type="NCBI Taxonomy" id="1685480"/>
    <lineage>
        <taxon>Eukaryota</taxon>
        <taxon>Viridiplantae</taxon>
        <taxon>Streptophyta</taxon>
        <taxon>Embryophyta</taxon>
        <taxon>Tracheophyta</taxon>
        <taxon>Spermatophyta</taxon>
        <taxon>Magnoliopsida</taxon>
        <taxon>eudicotyledons</taxon>
        <taxon>Gunneridae</taxon>
        <taxon>Pentapetalae</taxon>
        <taxon>rosids</taxon>
        <taxon>malvids</taxon>
        <taxon>Brassicales</taxon>
        <taxon>Brassicaceae</taxon>
        <taxon>Coluteocarpeae</taxon>
        <taxon>Microthlaspi</taxon>
    </lineage>
</organism>
<dbReference type="CDD" id="cd14733">
    <property type="entry name" value="BACK"/>
    <property type="match status" value="1"/>
</dbReference>
<dbReference type="SUPFAM" id="SSF54695">
    <property type="entry name" value="POZ domain"/>
    <property type="match status" value="1"/>
</dbReference>
<dbReference type="InterPro" id="IPR044784">
    <property type="entry name" value="At1g01640-like"/>
</dbReference>
<evidence type="ECO:0000256" key="2">
    <source>
        <dbReference type="ARBA" id="ARBA00004906"/>
    </source>
</evidence>
<dbReference type="OrthoDB" id="6359943at2759"/>
<accession>A0A6D2ILX2</accession>
<protein>
    <recommendedName>
        <fullName evidence="3">BTB domain-containing protein</fullName>
    </recommendedName>
</protein>
<gene>
    <name evidence="4" type="ORF">MERR_LOCUS16121</name>
</gene>
<dbReference type="SMART" id="SM00225">
    <property type="entry name" value="BTB"/>
    <property type="match status" value="1"/>
</dbReference>
<evidence type="ECO:0000313" key="5">
    <source>
        <dbReference type="Proteomes" id="UP000467841"/>
    </source>
</evidence>